<evidence type="ECO:0000313" key="2">
    <source>
        <dbReference type="EMBL" id="NYH77176.1"/>
    </source>
</evidence>
<evidence type="ECO:0000313" key="3">
    <source>
        <dbReference type="Proteomes" id="UP000548304"/>
    </source>
</evidence>
<dbReference type="EMBL" id="JACBYW010000001">
    <property type="protein sequence ID" value="NYH77176.1"/>
    <property type="molecule type" value="Genomic_DNA"/>
</dbReference>
<organism evidence="2 3">
    <name type="scientific">Actinopolyspora biskrensis</name>
    <dbReference type="NCBI Taxonomy" id="1470178"/>
    <lineage>
        <taxon>Bacteria</taxon>
        <taxon>Bacillati</taxon>
        <taxon>Actinomycetota</taxon>
        <taxon>Actinomycetes</taxon>
        <taxon>Actinopolysporales</taxon>
        <taxon>Actinopolysporaceae</taxon>
        <taxon>Actinopolyspora</taxon>
    </lineage>
</organism>
<dbReference type="Proteomes" id="UP000548304">
    <property type="component" value="Unassembled WGS sequence"/>
</dbReference>
<name>A0A852Z0J0_9ACTN</name>
<sequence length="78" mass="8285">MDVKQTGVISVTGQDGSFADEEPIRTVMLGGSYPAHRCGRLLANGLHQNLPDKKGRTAHCSPEHGAPSLRTAFPVSSK</sequence>
<accession>A0A852Z0J0</accession>
<protein>
    <submittedName>
        <fullName evidence="2">Uncharacterized protein</fullName>
    </submittedName>
</protein>
<dbReference type="AlphaFoldDB" id="A0A852Z0J0"/>
<dbReference type="RefSeq" id="WP_179533763.1">
    <property type="nucleotide sequence ID" value="NZ_JACBYW010000001.1"/>
</dbReference>
<comment type="caution">
    <text evidence="2">The sequence shown here is derived from an EMBL/GenBank/DDBJ whole genome shotgun (WGS) entry which is preliminary data.</text>
</comment>
<evidence type="ECO:0000256" key="1">
    <source>
        <dbReference type="SAM" id="MobiDB-lite"/>
    </source>
</evidence>
<gene>
    <name evidence="2" type="ORF">FHR84_000490</name>
</gene>
<feature type="region of interest" description="Disordered" evidence="1">
    <location>
        <begin position="54"/>
        <end position="78"/>
    </location>
</feature>
<proteinExistence type="predicted"/>
<keyword evidence="3" id="KW-1185">Reference proteome</keyword>
<reference evidence="2 3" key="1">
    <citation type="submission" date="2020-07" db="EMBL/GenBank/DDBJ databases">
        <title>Genomic Encyclopedia of Type Strains, Phase III (KMG-III): the genomes of soil and plant-associated and newly described type strains.</title>
        <authorList>
            <person name="Whitman W."/>
        </authorList>
    </citation>
    <scope>NUCLEOTIDE SEQUENCE [LARGE SCALE GENOMIC DNA]</scope>
    <source>
        <strain evidence="2 3">CECT 8576</strain>
    </source>
</reference>